<name>A0A2T8F889_9ACTN</name>
<dbReference type="OrthoDB" id="1669699at2"/>
<dbReference type="Pfam" id="PF00440">
    <property type="entry name" value="TetR_N"/>
    <property type="match status" value="1"/>
</dbReference>
<evidence type="ECO:0000256" key="1">
    <source>
        <dbReference type="ARBA" id="ARBA00023125"/>
    </source>
</evidence>
<organism evidence="4 5">
    <name type="scientific">Nocardioides gansuensis</name>
    <dbReference type="NCBI Taxonomy" id="2138300"/>
    <lineage>
        <taxon>Bacteria</taxon>
        <taxon>Bacillati</taxon>
        <taxon>Actinomycetota</taxon>
        <taxon>Actinomycetes</taxon>
        <taxon>Propionibacteriales</taxon>
        <taxon>Nocardioidaceae</taxon>
        <taxon>Nocardioides</taxon>
    </lineage>
</organism>
<keyword evidence="1 2" id="KW-0238">DNA-binding</keyword>
<dbReference type="GO" id="GO:0003700">
    <property type="term" value="F:DNA-binding transcription factor activity"/>
    <property type="evidence" value="ECO:0007669"/>
    <property type="project" value="TreeGrafter"/>
</dbReference>
<dbReference type="InterPro" id="IPR001647">
    <property type="entry name" value="HTH_TetR"/>
</dbReference>
<accession>A0A2T8F889</accession>
<dbReference type="AlphaFoldDB" id="A0A2T8F889"/>
<dbReference type="Proteomes" id="UP000246018">
    <property type="component" value="Unassembled WGS sequence"/>
</dbReference>
<dbReference type="InterPro" id="IPR050109">
    <property type="entry name" value="HTH-type_TetR-like_transc_reg"/>
</dbReference>
<evidence type="ECO:0000259" key="3">
    <source>
        <dbReference type="PROSITE" id="PS50977"/>
    </source>
</evidence>
<sequence length="200" mass="21630">MAGSERSRGEDTRIRLLEAAVTAFAERGFHGTTTRDIAAAAGMSPAALYVHYSSKEQLLEEISRTGHELTLQLVRDAVATSTSPAEQLAAAVRSFAAHHARAHISARVVNYELAALSPEHGEEIRALRREISVEIRSLVERGVADGSFDCPGPRIAATALLSMGVDIARWYREDRSWSPEVLGEAYAALALRIVGARQPA</sequence>
<dbReference type="PANTHER" id="PTHR30055">
    <property type="entry name" value="HTH-TYPE TRANSCRIPTIONAL REGULATOR RUTR"/>
    <property type="match status" value="1"/>
</dbReference>
<dbReference type="GO" id="GO:0000976">
    <property type="term" value="F:transcription cis-regulatory region binding"/>
    <property type="evidence" value="ECO:0007669"/>
    <property type="project" value="TreeGrafter"/>
</dbReference>
<comment type="caution">
    <text evidence="4">The sequence shown here is derived from an EMBL/GenBank/DDBJ whole genome shotgun (WGS) entry which is preliminary data.</text>
</comment>
<dbReference type="SUPFAM" id="SSF46689">
    <property type="entry name" value="Homeodomain-like"/>
    <property type="match status" value="1"/>
</dbReference>
<protein>
    <submittedName>
        <fullName evidence="4">TetR family transcriptional regulator</fullName>
    </submittedName>
</protein>
<evidence type="ECO:0000313" key="4">
    <source>
        <dbReference type="EMBL" id="PVG81910.1"/>
    </source>
</evidence>
<dbReference type="InterPro" id="IPR036271">
    <property type="entry name" value="Tet_transcr_reg_TetR-rel_C_sf"/>
</dbReference>
<gene>
    <name evidence="4" type="ORF">DDE18_14455</name>
</gene>
<dbReference type="RefSeq" id="WP_116572978.1">
    <property type="nucleotide sequence ID" value="NZ_QDGZ01000006.1"/>
</dbReference>
<evidence type="ECO:0000256" key="2">
    <source>
        <dbReference type="PROSITE-ProRule" id="PRU00335"/>
    </source>
</evidence>
<reference evidence="4 5" key="1">
    <citation type="submission" date="2018-04" db="EMBL/GenBank/DDBJ databases">
        <title>Genome of Nocardioides gansuensis WSJ-1.</title>
        <authorList>
            <person name="Wu S."/>
            <person name="Wang G."/>
        </authorList>
    </citation>
    <scope>NUCLEOTIDE SEQUENCE [LARGE SCALE GENOMIC DNA]</scope>
    <source>
        <strain evidence="4 5">WSJ-1</strain>
    </source>
</reference>
<dbReference type="InterPro" id="IPR009057">
    <property type="entry name" value="Homeodomain-like_sf"/>
</dbReference>
<dbReference type="InterPro" id="IPR041490">
    <property type="entry name" value="KstR2_TetR_C"/>
</dbReference>
<dbReference type="PANTHER" id="PTHR30055:SF200">
    <property type="entry name" value="HTH-TYPE TRANSCRIPTIONAL REPRESSOR BDCR"/>
    <property type="match status" value="1"/>
</dbReference>
<keyword evidence="5" id="KW-1185">Reference proteome</keyword>
<feature type="domain" description="HTH tetR-type" evidence="3">
    <location>
        <begin position="10"/>
        <end position="70"/>
    </location>
</feature>
<evidence type="ECO:0000313" key="5">
    <source>
        <dbReference type="Proteomes" id="UP000246018"/>
    </source>
</evidence>
<proteinExistence type="predicted"/>
<dbReference type="EMBL" id="QDGZ01000006">
    <property type="protein sequence ID" value="PVG81910.1"/>
    <property type="molecule type" value="Genomic_DNA"/>
</dbReference>
<dbReference type="Gene3D" id="1.10.357.10">
    <property type="entry name" value="Tetracycline Repressor, domain 2"/>
    <property type="match status" value="1"/>
</dbReference>
<dbReference type="SUPFAM" id="SSF48498">
    <property type="entry name" value="Tetracyclin repressor-like, C-terminal domain"/>
    <property type="match status" value="1"/>
</dbReference>
<dbReference type="PROSITE" id="PS50977">
    <property type="entry name" value="HTH_TETR_2"/>
    <property type="match status" value="1"/>
</dbReference>
<feature type="DNA-binding region" description="H-T-H motif" evidence="2">
    <location>
        <begin position="33"/>
        <end position="52"/>
    </location>
</feature>
<dbReference type="PRINTS" id="PR00455">
    <property type="entry name" value="HTHTETR"/>
</dbReference>
<dbReference type="Pfam" id="PF17932">
    <property type="entry name" value="TetR_C_24"/>
    <property type="match status" value="1"/>
</dbReference>